<dbReference type="PRINTS" id="PR00756">
    <property type="entry name" value="ALADIPTASE"/>
</dbReference>
<keyword evidence="4" id="KW-0472">Membrane</keyword>
<feature type="signal peptide" evidence="14">
    <location>
        <begin position="1"/>
        <end position="29"/>
    </location>
</feature>
<dbReference type="InterPro" id="IPR014782">
    <property type="entry name" value="Peptidase_M1_dom"/>
</dbReference>
<dbReference type="Gene3D" id="2.60.40.1730">
    <property type="entry name" value="tricorn interacting facor f3 domain"/>
    <property type="match status" value="1"/>
</dbReference>
<dbReference type="GO" id="GO:0008270">
    <property type="term" value="F:zinc ion binding"/>
    <property type="evidence" value="ECO:0007669"/>
    <property type="project" value="InterPro"/>
</dbReference>
<dbReference type="GO" id="GO:0004177">
    <property type="term" value="F:aminopeptidase activity"/>
    <property type="evidence" value="ECO:0007669"/>
    <property type="project" value="UniProtKB-KW"/>
</dbReference>
<keyword evidence="7" id="KW-0378">Hydrolase</keyword>
<evidence type="ECO:0000259" key="15">
    <source>
        <dbReference type="Pfam" id="PF01433"/>
    </source>
</evidence>
<dbReference type="PANTHER" id="PTHR11533">
    <property type="entry name" value="PROTEASE M1 ZINC METALLOPROTEASE"/>
    <property type="match status" value="1"/>
</dbReference>
<evidence type="ECO:0000256" key="14">
    <source>
        <dbReference type="SAM" id="SignalP"/>
    </source>
</evidence>
<dbReference type="InterPro" id="IPR001930">
    <property type="entry name" value="Peptidase_M1"/>
</dbReference>
<dbReference type="Gene3D" id="1.25.50.20">
    <property type="match status" value="1"/>
</dbReference>
<dbReference type="FunFam" id="1.10.390.10:FF:000013">
    <property type="entry name" value="Aminopeptidase N"/>
    <property type="match status" value="1"/>
</dbReference>
<dbReference type="InterPro" id="IPR034016">
    <property type="entry name" value="M1_APN-typ"/>
</dbReference>
<keyword evidence="10" id="KW-0449">Lipoprotein</keyword>
<feature type="binding site" evidence="12">
    <location>
        <position position="365"/>
    </location>
    <ligand>
        <name>Zn(2+)</name>
        <dbReference type="ChEBI" id="CHEBI:29105"/>
        <note>catalytic</note>
    </ligand>
</feature>
<dbReference type="Proteomes" id="UP000095300">
    <property type="component" value="Unassembled WGS sequence"/>
</dbReference>
<dbReference type="Gene3D" id="2.60.40.1910">
    <property type="match status" value="1"/>
</dbReference>
<keyword evidence="5" id="KW-0645">Protease</keyword>
<proteinExistence type="inferred from homology"/>
<dbReference type="OrthoDB" id="10031169at2759"/>
<gene>
    <name evidence="18" type="primary">106086710</name>
</gene>
<sequence length="1014" mass="117862">MLRVQPAKFSFKLRPCLFMALFIVVAGIATETDEGFSAATTDQALLSTSTLSTRERPVRLPNSTFPLAYYLHIVTNIHQGDLQFKGNITIDIEIKETTDEIVLHAKNLTNFVITAIDLDTNNMLTDLTYTLDKMRNFLIIHAQEYYQIFEVDKRYRLEILYDGKMNANHLGLYWLAYHNAENQVIYQAATQFEPTSARLAMPCYDEPAFKANISIRITHGRVYNAISNMPMQEVIHHNDSDLTTTVFHPTPPISTYLIAFVISNFGYISKRQGHVTQRVFTPTMSKNKGEQQLDFVVRTVAAIEEYLGVPYTLDKLDHVALNKNYGAAMENWGLITYREDFLLYSDNDLRQRFRDTVTIVHEIVHQWFGNLVSPEWWSYIWLNEGFATYLSHVIIDMLHPDFKALEFFIMDTAYRAYSYHKYSTRWHPMTHYVEKENEIANIFDLIGYQKAACVIKMFHHAFGSATFVRGIQIYLNKYQYAVANEMDLFQCLQQALWETEGKGGPKRWAPLLPDIMYSWTHSEQVPIIKVIRNYENNTITLTQHYRAPIAEKLWIPLNFASASDHNFSHTEVDYFMRPQQQETLDPLEMGIQLQADDWLIVNKKQTGFYHVLYDDENLRRIARALQENHLAIHEFNRADLFYCLQPLIDHNEIDSIDVIFELLSYLSREEELLVWNFVQATVELFEQSLDGTASHEHYKQFVRHLVKPIYLKYFPSIHEARQALTEKTGSEHTSRQNLLKMACLVDLTECLDYARQMAFDYIFQQIEFVTSKEDYYVMTGDVLCYGLKYISDEEFAHVLRVLETTNKDTMFFDDIVIGLRCTQNPVHIRQYLDIIIGVNASEYITFPMDSTLHVKRLSRSNGKSRPIIRQYLANNYKDMMKNVNFVDVFNTMAQYVPTQHLAQFRDFHKKVAEELKSSPTDYGFELLDVDSREIGKQIKMTESFLEKFGPDIHKWLLNNQSPVCTPPAALTSSAAAHKAKSSAANRFGSMLHLAGNLYRKFFSHKAISFSEKNK</sequence>
<dbReference type="AlphaFoldDB" id="A0A1I8PN20"/>
<dbReference type="GO" id="GO:0098552">
    <property type="term" value="C:side of membrane"/>
    <property type="evidence" value="ECO:0007669"/>
    <property type="project" value="UniProtKB-KW"/>
</dbReference>
<evidence type="ECO:0000259" key="16">
    <source>
        <dbReference type="Pfam" id="PF11838"/>
    </source>
</evidence>
<evidence type="ECO:0000256" key="6">
    <source>
        <dbReference type="ARBA" id="ARBA00022723"/>
    </source>
</evidence>
<dbReference type="Pfam" id="PF01433">
    <property type="entry name" value="Peptidase_M1"/>
    <property type="match status" value="1"/>
</dbReference>
<evidence type="ECO:0000256" key="13">
    <source>
        <dbReference type="PIRSR" id="PIRSR634016-4"/>
    </source>
</evidence>
<dbReference type="InterPro" id="IPR027268">
    <property type="entry name" value="Peptidase_M4/M1_CTD_sf"/>
</dbReference>
<dbReference type="Pfam" id="PF17900">
    <property type="entry name" value="Peptidase_M1_N"/>
    <property type="match status" value="1"/>
</dbReference>
<dbReference type="InterPro" id="IPR050344">
    <property type="entry name" value="Peptidase_M1_aminopeptidases"/>
</dbReference>
<comment type="similarity">
    <text evidence="2">Belongs to the peptidase M1 family.</text>
</comment>
<feature type="domain" description="Aminopeptidase N-like N-terminal" evidence="17">
    <location>
        <begin position="66"/>
        <end position="257"/>
    </location>
</feature>
<keyword evidence="3" id="KW-0031">Aminopeptidase</keyword>
<evidence type="ECO:0000256" key="7">
    <source>
        <dbReference type="ARBA" id="ARBA00022801"/>
    </source>
</evidence>
<evidence type="ECO:0000256" key="8">
    <source>
        <dbReference type="ARBA" id="ARBA00022833"/>
    </source>
</evidence>
<keyword evidence="8 12" id="KW-0862">Zinc</keyword>
<dbReference type="GO" id="GO:0005737">
    <property type="term" value="C:cytoplasm"/>
    <property type="evidence" value="ECO:0007669"/>
    <property type="project" value="TreeGrafter"/>
</dbReference>
<dbReference type="GO" id="GO:0008237">
    <property type="term" value="F:metallopeptidase activity"/>
    <property type="evidence" value="ECO:0007669"/>
    <property type="project" value="UniProtKB-KW"/>
</dbReference>
<name>A0A1I8PN20_STOCA</name>
<dbReference type="VEuPathDB" id="VectorBase:SCAU009590"/>
<keyword evidence="19" id="KW-1185">Reference proteome</keyword>
<keyword evidence="9" id="KW-0482">Metalloprotease</keyword>
<comment type="subcellular location">
    <subcellularLocation>
        <location evidence="1">Cell membrane</location>
        <topology evidence="1">Lipid-anchor</topology>
        <topology evidence="1">GPI-anchor</topology>
    </subcellularLocation>
</comment>
<evidence type="ECO:0000256" key="9">
    <source>
        <dbReference type="ARBA" id="ARBA00023049"/>
    </source>
</evidence>
<feature type="domain" description="ERAP1-like C-terminal" evidence="16">
    <location>
        <begin position="598"/>
        <end position="899"/>
    </location>
</feature>
<evidence type="ECO:0000313" key="18">
    <source>
        <dbReference type="EnsemblMetazoa" id="SCAU009590-PA"/>
    </source>
</evidence>
<feature type="active site" description="Proton acceptor" evidence="11">
    <location>
        <position position="362"/>
    </location>
</feature>
<evidence type="ECO:0000313" key="19">
    <source>
        <dbReference type="Proteomes" id="UP000095300"/>
    </source>
</evidence>
<protein>
    <recommendedName>
        <fullName evidence="20">Aminopeptidase</fullName>
    </recommendedName>
</protein>
<keyword evidence="14" id="KW-0732">Signal</keyword>
<dbReference type="PANTHER" id="PTHR11533:SF299">
    <property type="entry name" value="AMINOPEPTIDASE"/>
    <property type="match status" value="1"/>
</dbReference>
<keyword evidence="4" id="KW-0336">GPI-anchor</keyword>
<evidence type="ECO:0000256" key="11">
    <source>
        <dbReference type="PIRSR" id="PIRSR634016-1"/>
    </source>
</evidence>
<feature type="binding site" evidence="12">
    <location>
        <position position="361"/>
    </location>
    <ligand>
        <name>Zn(2+)</name>
        <dbReference type="ChEBI" id="CHEBI:29105"/>
        <note>catalytic</note>
    </ligand>
</feature>
<evidence type="ECO:0000256" key="4">
    <source>
        <dbReference type="ARBA" id="ARBA00022622"/>
    </source>
</evidence>
<feature type="chain" id="PRO_5009326949" description="Aminopeptidase" evidence="14">
    <location>
        <begin position="30"/>
        <end position="1014"/>
    </location>
</feature>
<dbReference type="Gene3D" id="1.10.390.10">
    <property type="entry name" value="Neutral Protease Domain 2"/>
    <property type="match status" value="1"/>
</dbReference>
<dbReference type="STRING" id="35570.A0A1I8PN20"/>
<evidence type="ECO:0000256" key="10">
    <source>
        <dbReference type="ARBA" id="ARBA00023288"/>
    </source>
</evidence>
<evidence type="ECO:0000256" key="1">
    <source>
        <dbReference type="ARBA" id="ARBA00004609"/>
    </source>
</evidence>
<evidence type="ECO:0000259" key="17">
    <source>
        <dbReference type="Pfam" id="PF17900"/>
    </source>
</evidence>
<comment type="cofactor">
    <cofactor evidence="12">
        <name>Zn(2+)</name>
        <dbReference type="ChEBI" id="CHEBI:29105"/>
    </cofactor>
    <text evidence="12">Binds 1 zinc ion per subunit.</text>
</comment>
<organism evidence="18 19">
    <name type="scientific">Stomoxys calcitrans</name>
    <name type="common">Stable fly</name>
    <name type="synonym">Conops calcitrans</name>
    <dbReference type="NCBI Taxonomy" id="35570"/>
    <lineage>
        <taxon>Eukaryota</taxon>
        <taxon>Metazoa</taxon>
        <taxon>Ecdysozoa</taxon>
        <taxon>Arthropoda</taxon>
        <taxon>Hexapoda</taxon>
        <taxon>Insecta</taxon>
        <taxon>Pterygota</taxon>
        <taxon>Neoptera</taxon>
        <taxon>Endopterygota</taxon>
        <taxon>Diptera</taxon>
        <taxon>Brachycera</taxon>
        <taxon>Muscomorpha</taxon>
        <taxon>Muscoidea</taxon>
        <taxon>Muscidae</taxon>
        <taxon>Stomoxys</taxon>
    </lineage>
</organism>
<dbReference type="CDD" id="cd09601">
    <property type="entry name" value="M1_APN-Q_like"/>
    <property type="match status" value="1"/>
</dbReference>
<accession>A0A1I8PN20</accession>
<dbReference type="Pfam" id="PF11838">
    <property type="entry name" value="ERAP1_C"/>
    <property type="match status" value="1"/>
</dbReference>
<dbReference type="SUPFAM" id="SSF55486">
    <property type="entry name" value="Metalloproteases ('zincins'), catalytic domain"/>
    <property type="match status" value="1"/>
</dbReference>
<evidence type="ECO:0000256" key="2">
    <source>
        <dbReference type="ARBA" id="ARBA00010136"/>
    </source>
</evidence>
<evidence type="ECO:0000256" key="3">
    <source>
        <dbReference type="ARBA" id="ARBA00022438"/>
    </source>
</evidence>
<feature type="domain" description="Peptidase M1 membrane alanine aminopeptidase" evidence="15">
    <location>
        <begin position="293"/>
        <end position="495"/>
    </location>
</feature>
<keyword evidence="4" id="KW-0325">Glycoprotein</keyword>
<dbReference type="SUPFAM" id="SSF63737">
    <property type="entry name" value="Leukotriene A4 hydrolase N-terminal domain"/>
    <property type="match status" value="1"/>
</dbReference>
<dbReference type="GO" id="GO:0006508">
    <property type="term" value="P:proteolysis"/>
    <property type="evidence" value="ECO:0007669"/>
    <property type="project" value="UniProtKB-KW"/>
</dbReference>
<dbReference type="EnsemblMetazoa" id="SCAU009590-RA">
    <property type="protein sequence ID" value="SCAU009590-PA"/>
    <property type="gene ID" value="SCAU009590"/>
</dbReference>
<dbReference type="GO" id="GO:0005615">
    <property type="term" value="C:extracellular space"/>
    <property type="evidence" value="ECO:0007669"/>
    <property type="project" value="TreeGrafter"/>
</dbReference>
<dbReference type="GO" id="GO:0005886">
    <property type="term" value="C:plasma membrane"/>
    <property type="evidence" value="ECO:0007669"/>
    <property type="project" value="UniProtKB-SubCell"/>
</dbReference>
<dbReference type="InterPro" id="IPR042097">
    <property type="entry name" value="Aminopeptidase_N-like_N_sf"/>
</dbReference>
<keyword evidence="6 12" id="KW-0479">Metal-binding</keyword>
<reference evidence="18" key="1">
    <citation type="submission" date="2020-05" db="UniProtKB">
        <authorList>
            <consortium name="EnsemblMetazoa"/>
        </authorList>
    </citation>
    <scope>IDENTIFICATION</scope>
    <source>
        <strain evidence="18">USDA</strain>
    </source>
</reference>
<evidence type="ECO:0000256" key="12">
    <source>
        <dbReference type="PIRSR" id="PIRSR634016-3"/>
    </source>
</evidence>
<dbReference type="KEGG" id="scac:106086710"/>
<dbReference type="InterPro" id="IPR024571">
    <property type="entry name" value="ERAP1-like_C_dom"/>
</dbReference>
<feature type="site" description="Transition state stabilizer" evidence="13">
    <location>
        <position position="448"/>
    </location>
</feature>
<feature type="binding site" evidence="12">
    <location>
        <position position="384"/>
    </location>
    <ligand>
        <name>Zn(2+)</name>
        <dbReference type="ChEBI" id="CHEBI:29105"/>
        <note>catalytic</note>
    </ligand>
</feature>
<evidence type="ECO:0008006" key="20">
    <source>
        <dbReference type="Google" id="ProtNLM"/>
    </source>
</evidence>
<dbReference type="InterPro" id="IPR045357">
    <property type="entry name" value="Aminopeptidase_N-like_N"/>
</dbReference>
<evidence type="ECO:0000256" key="5">
    <source>
        <dbReference type="ARBA" id="ARBA00022670"/>
    </source>
</evidence>